<evidence type="ECO:0000313" key="3">
    <source>
        <dbReference type="Proteomes" id="UP000008810"/>
    </source>
</evidence>
<dbReference type="InParanoid" id="A0A2K2DSA9"/>
<dbReference type="Gramene" id="PNT77168">
    <property type="protein sequence ID" value="PNT77168"/>
    <property type="gene ID" value="BRADI_1g58711v3"/>
</dbReference>
<dbReference type="SUPFAM" id="SSF81383">
    <property type="entry name" value="F-box domain"/>
    <property type="match status" value="1"/>
</dbReference>
<reference evidence="1" key="2">
    <citation type="submission" date="2017-06" db="EMBL/GenBank/DDBJ databases">
        <title>WGS assembly of Brachypodium distachyon.</title>
        <authorList>
            <consortium name="The International Brachypodium Initiative"/>
            <person name="Lucas S."/>
            <person name="Harmon-Smith M."/>
            <person name="Lail K."/>
            <person name="Tice H."/>
            <person name="Grimwood J."/>
            <person name="Bruce D."/>
            <person name="Barry K."/>
            <person name="Shu S."/>
            <person name="Lindquist E."/>
            <person name="Wang M."/>
            <person name="Pitluck S."/>
            <person name="Vogel J.P."/>
            <person name="Garvin D.F."/>
            <person name="Mockler T.C."/>
            <person name="Schmutz J."/>
            <person name="Rokhsar D."/>
            <person name="Bevan M.W."/>
        </authorList>
    </citation>
    <scope>NUCLEOTIDE SEQUENCE</scope>
    <source>
        <strain evidence="1">Bd21</strain>
    </source>
</reference>
<dbReference type="Proteomes" id="UP000008810">
    <property type="component" value="Chromosome 1"/>
</dbReference>
<evidence type="ECO:0008006" key="4">
    <source>
        <dbReference type="Google" id="ProtNLM"/>
    </source>
</evidence>
<evidence type="ECO:0000313" key="2">
    <source>
        <dbReference type="EnsemblPlants" id="PNT77168"/>
    </source>
</evidence>
<keyword evidence="3" id="KW-1185">Reference proteome</keyword>
<dbReference type="EMBL" id="CM000880">
    <property type="protein sequence ID" value="PNT77168.1"/>
    <property type="molecule type" value="Genomic_DNA"/>
</dbReference>
<organism evidence="1">
    <name type="scientific">Brachypodium distachyon</name>
    <name type="common">Purple false brome</name>
    <name type="synonym">Trachynia distachya</name>
    <dbReference type="NCBI Taxonomy" id="15368"/>
    <lineage>
        <taxon>Eukaryota</taxon>
        <taxon>Viridiplantae</taxon>
        <taxon>Streptophyta</taxon>
        <taxon>Embryophyta</taxon>
        <taxon>Tracheophyta</taxon>
        <taxon>Spermatophyta</taxon>
        <taxon>Magnoliopsida</taxon>
        <taxon>Liliopsida</taxon>
        <taxon>Poales</taxon>
        <taxon>Poaceae</taxon>
        <taxon>BOP clade</taxon>
        <taxon>Pooideae</taxon>
        <taxon>Stipodae</taxon>
        <taxon>Brachypodieae</taxon>
        <taxon>Brachypodium</taxon>
    </lineage>
</organism>
<dbReference type="OrthoDB" id="683655at2759"/>
<gene>
    <name evidence="1" type="ORF">BRADI_1g58711v3</name>
</gene>
<dbReference type="AlphaFoldDB" id="A0A2K2DSA9"/>
<reference evidence="1 2" key="1">
    <citation type="journal article" date="2010" name="Nature">
        <title>Genome sequencing and analysis of the model grass Brachypodium distachyon.</title>
        <authorList>
            <consortium name="International Brachypodium Initiative"/>
        </authorList>
    </citation>
    <scope>NUCLEOTIDE SEQUENCE [LARGE SCALE GENOMIC DNA]</scope>
    <source>
        <strain evidence="1 2">Bd21</strain>
    </source>
</reference>
<evidence type="ECO:0000313" key="1">
    <source>
        <dbReference type="EMBL" id="PNT77168.1"/>
    </source>
</evidence>
<sequence length="367" mass="41147">MPSPPPELSNDLVERIFLRLPPDEPRSLFRASLVSESLLRRLSGAAFRRRYCELHRTPLAVEARHGRVLFLTNPEDEDVLPELIVWDPVTLQEWIIHYSVARSMGRKLEGCDHLDCHGHPFIVAYVSVGVGDQEFMCSTQFYSSETDSLSDKTYVDHDREDLTRDTNIDYIPPSILVGNTLYFDRYYCPVIIRYDLADRELSLIEKPQADGCLSAQMVVENGVLGLAAIVESSIYLWSREVDEDGAAAWVQPRVIKLETLLPPRPLSTKPMMCGFAERVGVVFLWTETGIFTVELKSGRAGRNLCNNGNTGDPIIPCFLKHRAVLQPMPLIPYMSFYTPAPNNKALHPASLAGDASVATQGPTRVVM</sequence>
<dbReference type="PANTHER" id="PTHR32133:SF366">
    <property type="entry name" value="OS07G0122900 PROTEIN"/>
    <property type="match status" value="1"/>
</dbReference>
<name>A0A2K2DSA9_BRADI</name>
<dbReference type="PANTHER" id="PTHR32133">
    <property type="entry name" value="OS07G0120400 PROTEIN"/>
    <property type="match status" value="1"/>
</dbReference>
<accession>A0A2K2DSA9</accession>
<dbReference type="InterPro" id="IPR036047">
    <property type="entry name" value="F-box-like_dom_sf"/>
</dbReference>
<reference evidence="2" key="3">
    <citation type="submission" date="2018-08" db="UniProtKB">
        <authorList>
            <consortium name="EnsemblPlants"/>
        </authorList>
    </citation>
    <scope>IDENTIFICATION</scope>
    <source>
        <strain evidence="2">cv. Bd21</strain>
    </source>
</reference>
<proteinExistence type="predicted"/>
<dbReference type="EnsemblPlants" id="PNT77168">
    <property type="protein sequence ID" value="PNT77168"/>
    <property type="gene ID" value="BRADI_1g58711v3"/>
</dbReference>
<protein>
    <recommendedName>
        <fullName evidence="4">F-box domain-containing protein</fullName>
    </recommendedName>
</protein>